<dbReference type="Proteomes" id="UP000799118">
    <property type="component" value="Unassembled WGS sequence"/>
</dbReference>
<feature type="region of interest" description="Disordered" evidence="1">
    <location>
        <begin position="86"/>
        <end position="124"/>
    </location>
</feature>
<protein>
    <submittedName>
        <fullName evidence="2">Uncharacterized protein</fullName>
    </submittedName>
</protein>
<evidence type="ECO:0000313" key="3">
    <source>
        <dbReference type="Proteomes" id="UP000799118"/>
    </source>
</evidence>
<keyword evidence="3" id="KW-1185">Reference proteome</keyword>
<accession>A0A6A4H938</accession>
<sequence>MTGFVMIRGIVKQQRLLKKRNLTAGEERIDQEYSKADHICGINWGNVPGGFAYVTVGIFFPIRQVQEGREGSIELKTKIQASPNRYQKRKEWLERQQQQTDEDTDMADSAFTTSDSDNKDGSNLNFPAELSNKVSKWSPITVYCCHMERLKECISEDAIAPAINLASSGQLLGIIFDHAKFFQRLTNQNFMIHATNTILIGIDEEGINLEAAKDLEAKLKLRGERQKAMFNNILPTTEESG</sequence>
<name>A0A6A4H938_9AGAR</name>
<dbReference type="EMBL" id="ML769554">
    <property type="protein sequence ID" value="KAE9394233.1"/>
    <property type="molecule type" value="Genomic_DNA"/>
</dbReference>
<gene>
    <name evidence="2" type="ORF">BT96DRAFT_943322</name>
</gene>
<evidence type="ECO:0000256" key="1">
    <source>
        <dbReference type="SAM" id="MobiDB-lite"/>
    </source>
</evidence>
<dbReference type="AlphaFoldDB" id="A0A6A4H938"/>
<dbReference type="OrthoDB" id="3207600at2759"/>
<organism evidence="2 3">
    <name type="scientific">Gymnopus androsaceus JB14</name>
    <dbReference type="NCBI Taxonomy" id="1447944"/>
    <lineage>
        <taxon>Eukaryota</taxon>
        <taxon>Fungi</taxon>
        <taxon>Dikarya</taxon>
        <taxon>Basidiomycota</taxon>
        <taxon>Agaricomycotina</taxon>
        <taxon>Agaricomycetes</taxon>
        <taxon>Agaricomycetidae</taxon>
        <taxon>Agaricales</taxon>
        <taxon>Marasmiineae</taxon>
        <taxon>Omphalotaceae</taxon>
        <taxon>Gymnopus</taxon>
    </lineage>
</organism>
<reference evidence="2" key="1">
    <citation type="journal article" date="2019" name="Environ. Microbiol.">
        <title>Fungal ecological strategies reflected in gene transcription - a case study of two litter decomposers.</title>
        <authorList>
            <person name="Barbi F."/>
            <person name="Kohler A."/>
            <person name="Barry K."/>
            <person name="Baskaran P."/>
            <person name="Daum C."/>
            <person name="Fauchery L."/>
            <person name="Ihrmark K."/>
            <person name="Kuo A."/>
            <person name="LaButti K."/>
            <person name="Lipzen A."/>
            <person name="Morin E."/>
            <person name="Grigoriev I.V."/>
            <person name="Henrissat B."/>
            <person name="Lindahl B."/>
            <person name="Martin F."/>
        </authorList>
    </citation>
    <scope>NUCLEOTIDE SEQUENCE</scope>
    <source>
        <strain evidence="2">JB14</strain>
    </source>
</reference>
<evidence type="ECO:0000313" key="2">
    <source>
        <dbReference type="EMBL" id="KAE9394233.1"/>
    </source>
</evidence>
<proteinExistence type="predicted"/>
<feature type="compositionally biased region" description="Polar residues" evidence="1">
    <location>
        <begin position="110"/>
        <end position="124"/>
    </location>
</feature>